<dbReference type="PIRSF" id="PIRSF004911">
    <property type="entry name" value="DUF160"/>
    <property type="match status" value="1"/>
</dbReference>
<dbReference type="InterPro" id="IPR022462">
    <property type="entry name" value="EpmB"/>
</dbReference>
<evidence type="ECO:0000256" key="3">
    <source>
        <dbReference type="ARBA" id="ARBA00001966"/>
    </source>
</evidence>
<dbReference type="NCBIfam" id="TIGR03821">
    <property type="entry name" value="EFP_modif_epmB"/>
    <property type="match status" value="1"/>
</dbReference>
<keyword evidence="11 14" id="KW-0411">Iron-sulfur</keyword>
<evidence type="ECO:0000313" key="18">
    <source>
        <dbReference type="Proteomes" id="UP001204445"/>
    </source>
</evidence>
<dbReference type="GO" id="GO:0016853">
    <property type="term" value="F:isomerase activity"/>
    <property type="evidence" value="ECO:0007669"/>
    <property type="project" value="UniProtKB-KW"/>
</dbReference>
<comment type="caution">
    <text evidence="17">The sequence shown here is derived from an EMBL/GenBank/DDBJ whole genome shotgun (WGS) entry which is preliminary data.</text>
</comment>
<comment type="cofactor">
    <cofactor evidence="3">
        <name>[4Fe-4S] cluster</name>
        <dbReference type="ChEBI" id="CHEBI:49883"/>
    </cofactor>
</comment>
<evidence type="ECO:0000256" key="6">
    <source>
        <dbReference type="ARBA" id="ARBA00022485"/>
    </source>
</evidence>
<evidence type="ECO:0000256" key="9">
    <source>
        <dbReference type="ARBA" id="ARBA00022898"/>
    </source>
</evidence>
<evidence type="ECO:0000256" key="11">
    <source>
        <dbReference type="ARBA" id="ARBA00023014"/>
    </source>
</evidence>
<protein>
    <recommendedName>
        <fullName evidence="5">L-lysine 2,3-aminomutase</fullName>
    </recommendedName>
    <alternativeName>
        <fullName evidence="13">EF-P post-translational modification enzyme B</fullName>
    </alternativeName>
</protein>
<keyword evidence="12" id="KW-0413">Isomerase</keyword>
<evidence type="ECO:0000256" key="15">
    <source>
        <dbReference type="PIRSR" id="PIRSR603739-50"/>
    </source>
</evidence>
<dbReference type="SUPFAM" id="SSF102114">
    <property type="entry name" value="Radical SAM enzymes"/>
    <property type="match status" value="1"/>
</dbReference>
<evidence type="ECO:0000256" key="4">
    <source>
        <dbReference type="ARBA" id="ARBA00008703"/>
    </source>
</evidence>
<dbReference type="Proteomes" id="UP001204445">
    <property type="component" value="Unassembled WGS sequence"/>
</dbReference>
<dbReference type="SFLD" id="SFLDS00029">
    <property type="entry name" value="Radical_SAM"/>
    <property type="match status" value="1"/>
</dbReference>
<evidence type="ECO:0000256" key="2">
    <source>
        <dbReference type="ARBA" id="ARBA00001933"/>
    </source>
</evidence>
<feature type="binding site" evidence="14">
    <location>
        <position position="127"/>
    </location>
    <ligand>
        <name>[4Fe-4S] cluster</name>
        <dbReference type="ChEBI" id="CHEBI:49883"/>
        <note>4Fe-4S-S-AdoMet</note>
    </ligand>
</feature>
<dbReference type="EMBL" id="JANUCT010000004">
    <property type="protein sequence ID" value="MCS3902742.1"/>
    <property type="molecule type" value="Genomic_DNA"/>
</dbReference>
<dbReference type="GO" id="GO:0051539">
    <property type="term" value="F:4 iron, 4 sulfur cluster binding"/>
    <property type="evidence" value="ECO:0007669"/>
    <property type="project" value="UniProtKB-KW"/>
</dbReference>
<evidence type="ECO:0000313" key="17">
    <source>
        <dbReference type="EMBL" id="MCS3902742.1"/>
    </source>
</evidence>
<feature type="binding site" evidence="14">
    <location>
        <position position="123"/>
    </location>
    <ligand>
        <name>[4Fe-4S] cluster</name>
        <dbReference type="ChEBI" id="CHEBI:49883"/>
        <note>4Fe-4S-S-AdoMet</note>
    </ligand>
</feature>
<gene>
    <name evidence="17" type="ORF">J2T55_000746</name>
</gene>
<keyword evidence="7" id="KW-0949">S-adenosyl-L-methionine</keyword>
<feature type="modified residue" description="N6-(pyridoxal phosphate)lysine" evidence="15">
    <location>
        <position position="335"/>
    </location>
</feature>
<dbReference type="PROSITE" id="PS51918">
    <property type="entry name" value="RADICAL_SAM"/>
    <property type="match status" value="1"/>
</dbReference>
<keyword evidence="9 15" id="KW-0663">Pyridoxal phosphate</keyword>
<comment type="cofactor">
    <cofactor evidence="2 15">
        <name>pyridoxal 5'-phosphate</name>
        <dbReference type="ChEBI" id="CHEBI:597326"/>
    </cofactor>
</comment>
<evidence type="ECO:0000256" key="8">
    <source>
        <dbReference type="ARBA" id="ARBA00022723"/>
    </source>
</evidence>
<feature type="domain" description="Radical SAM core" evidence="16">
    <location>
        <begin position="109"/>
        <end position="332"/>
    </location>
</feature>
<dbReference type="RefSeq" id="WP_259054318.1">
    <property type="nucleotide sequence ID" value="NZ_JANUCT010000004.1"/>
</dbReference>
<dbReference type="PANTHER" id="PTHR30538">
    <property type="entry name" value="LYSINE 2,3-AMINOMUTASE-RELATED"/>
    <property type="match status" value="1"/>
</dbReference>
<dbReference type="AlphaFoldDB" id="A0AAE3L562"/>
<evidence type="ECO:0000259" key="16">
    <source>
        <dbReference type="PROSITE" id="PS51918"/>
    </source>
</evidence>
<dbReference type="NCBIfam" id="TIGR00238">
    <property type="entry name" value="KamA family radical SAM protein"/>
    <property type="match status" value="1"/>
</dbReference>
<evidence type="ECO:0000256" key="10">
    <source>
        <dbReference type="ARBA" id="ARBA00023004"/>
    </source>
</evidence>
<dbReference type="GO" id="GO:0046872">
    <property type="term" value="F:metal ion binding"/>
    <property type="evidence" value="ECO:0007669"/>
    <property type="project" value="UniProtKB-KW"/>
</dbReference>
<keyword evidence="8 14" id="KW-0479">Metal-binding</keyword>
<dbReference type="Gene3D" id="3.20.20.70">
    <property type="entry name" value="Aldolase class I"/>
    <property type="match status" value="1"/>
</dbReference>
<evidence type="ECO:0000256" key="12">
    <source>
        <dbReference type="ARBA" id="ARBA00023235"/>
    </source>
</evidence>
<evidence type="ECO:0000256" key="13">
    <source>
        <dbReference type="ARBA" id="ARBA00030756"/>
    </source>
</evidence>
<evidence type="ECO:0000256" key="1">
    <source>
        <dbReference type="ARBA" id="ARBA00001352"/>
    </source>
</evidence>
<dbReference type="SFLD" id="SFLDF00314">
    <property type="entry name" value="L-lysine_2_3-aminomutase_(yjeK"/>
    <property type="match status" value="1"/>
</dbReference>
<feature type="binding site" evidence="14">
    <location>
        <position position="130"/>
    </location>
    <ligand>
        <name>[4Fe-4S] cluster</name>
        <dbReference type="ChEBI" id="CHEBI:49883"/>
        <note>4Fe-4S-S-AdoMet</note>
    </ligand>
</feature>
<sequence>MIPRSQPSVQSTDGDSGHWQAQLRQSTMTAAQLLAKLQIEPSPALAARGQDQFPLRVPPAFLARIRRGDPHDPLLRQVLPLAAEDSENAGFSHDPVGEGAAQKQPGLLHKYHGRVLLTLTGACAIHCRYCFRRHFPYADANPARGAWQQTLDYLRADTSITEVILSGGDPLALTDARLAAMAADLAAISHLKRLRIHSRLPVVLPERITAELLDWLTASRLKPVLVVHSNHANEIGPEAVAALQRLYRSGIQLLNQAVLLAGVNDNARALIDLSETLFENNVLPYYLHMLDAVAGAAHFNVSDAAAGELLEQLRTRLPGYLVPRLVREVSGEPYKTPLL</sequence>
<dbReference type="CDD" id="cd01335">
    <property type="entry name" value="Radical_SAM"/>
    <property type="match status" value="1"/>
</dbReference>
<dbReference type="InterPro" id="IPR058240">
    <property type="entry name" value="rSAM_sf"/>
</dbReference>
<evidence type="ECO:0000256" key="5">
    <source>
        <dbReference type="ARBA" id="ARBA00022363"/>
    </source>
</evidence>
<evidence type="ECO:0000256" key="14">
    <source>
        <dbReference type="PIRSR" id="PIRSR004911-1"/>
    </source>
</evidence>
<proteinExistence type="inferred from homology"/>
<organism evidence="17 18">
    <name type="scientific">Methylohalomonas lacus</name>
    <dbReference type="NCBI Taxonomy" id="398773"/>
    <lineage>
        <taxon>Bacteria</taxon>
        <taxon>Pseudomonadati</taxon>
        <taxon>Pseudomonadota</taxon>
        <taxon>Gammaproteobacteria</taxon>
        <taxon>Methylohalomonadales</taxon>
        <taxon>Methylohalomonadaceae</taxon>
        <taxon>Methylohalomonas</taxon>
    </lineage>
</organism>
<keyword evidence="18" id="KW-1185">Reference proteome</keyword>
<dbReference type="InterPro" id="IPR013785">
    <property type="entry name" value="Aldolase_TIM"/>
</dbReference>
<dbReference type="InterPro" id="IPR003739">
    <property type="entry name" value="Lys_aminomutase/Glu_NH3_mut"/>
</dbReference>
<evidence type="ECO:0000256" key="7">
    <source>
        <dbReference type="ARBA" id="ARBA00022691"/>
    </source>
</evidence>
<dbReference type="InterPro" id="IPR007197">
    <property type="entry name" value="rSAM"/>
</dbReference>
<comment type="catalytic activity">
    <reaction evidence="1">
        <text>L-lysine = D-beta-lysine</text>
        <dbReference type="Rhea" id="RHEA:44148"/>
        <dbReference type="ChEBI" id="CHEBI:32551"/>
        <dbReference type="ChEBI" id="CHEBI:84138"/>
    </reaction>
</comment>
<keyword evidence="6 14" id="KW-0004">4Fe-4S</keyword>
<reference evidence="17" key="1">
    <citation type="submission" date="2022-08" db="EMBL/GenBank/DDBJ databases">
        <title>Genomic Encyclopedia of Type Strains, Phase III (KMG-III): the genomes of soil and plant-associated and newly described type strains.</title>
        <authorList>
            <person name="Whitman W."/>
        </authorList>
    </citation>
    <scope>NUCLEOTIDE SEQUENCE</scope>
    <source>
        <strain evidence="17">HMT 1</strain>
    </source>
</reference>
<dbReference type="PANTHER" id="PTHR30538:SF1">
    <property type="entry name" value="L-LYSINE 2,3-AMINOMUTASE"/>
    <property type="match status" value="1"/>
</dbReference>
<keyword evidence="10" id="KW-0408">Iron</keyword>
<accession>A0AAE3L562</accession>
<dbReference type="SFLD" id="SFLDG01070">
    <property type="entry name" value="PLP-dependent"/>
    <property type="match status" value="1"/>
</dbReference>
<comment type="similarity">
    <text evidence="4">Belongs to the radical SAM superfamily. KamA family.</text>
</comment>
<name>A0AAE3L562_9GAMM</name>